<evidence type="ECO:0000256" key="1">
    <source>
        <dbReference type="ARBA" id="ARBA00001554"/>
    </source>
</evidence>
<dbReference type="PANTHER" id="PTHR12599:SF0">
    <property type="entry name" value="PTERIN-4-ALPHA-CARBINOLAMINE DEHYDRATASE"/>
    <property type="match status" value="1"/>
</dbReference>
<dbReference type="PANTHER" id="PTHR12599">
    <property type="entry name" value="PTERIN-4-ALPHA-CARBINOLAMINE DEHYDRATASE"/>
    <property type="match status" value="1"/>
</dbReference>
<dbReference type="Gene3D" id="3.30.1360.20">
    <property type="entry name" value="Transcriptional coactivator/pterin dehydratase"/>
    <property type="match status" value="1"/>
</dbReference>
<evidence type="ECO:0000313" key="5">
    <source>
        <dbReference type="EMBL" id="RCL74724.1"/>
    </source>
</evidence>
<proteinExistence type="inferred from homology"/>
<comment type="catalytic activity">
    <reaction evidence="1">
        <text>(4aS,6R)-4a-hydroxy-L-erythro-5,6,7,8-tetrahydrobiopterin = (6R)-L-erythro-6,7-dihydrobiopterin + H2O</text>
        <dbReference type="Rhea" id="RHEA:11920"/>
        <dbReference type="ChEBI" id="CHEBI:15377"/>
        <dbReference type="ChEBI" id="CHEBI:15642"/>
        <dbReference type="ChEBI" id="CHEBI:43120"/>
        <dbReference type="EC" id="4.2.1.96"/>
    </reaction>
</comment>
<dbReference type="Pfam" id="PF01329">
    <property type="entry name" value="Pterin_4a"/>
    <property type="match status" value="1"/>
</dbReference>
<organism evidence="5 6">
    <name type="scientific">PS1 clade bacterium</name>
    <dbReference type="NCBI Taxonomy" id="2175152"/>
    <lineage>
        <taxon>Bacteria</taxon>
        <taxon>Pseudomonadati</taxon>
        <taxon>Pseudomonadota</taxon>
        <taxon>Alphaproteobacteria</taxon>
        <taxon>PS1 clade</taxon>
    </lineage>
</organism>
<evidence type="ECO:0000256" key="2">
    <source>
        <dbReference type="ARBA" id="ARBA00006472"/>
    </source>
</evidence>
<comment type="caution">
    <text evidence="5">The sequence shown here is derived from an EMBL/GenBank/DDBJ whole genome shotgun (WGS) entry which is preliminary data.</text>
</comment>
<dbReference type="EMBL" id="QOQD01000001">
    <property type="protein sequence ID" value="RCL74724.1"/>
    <property type="molecule type" value="Genomic_DNA"/>
</dbReference>
<keyword evidence="4" id="KW-0456">Lyase</keyword>
<sequence>MRKQFKFKDFNEAWSFMSDVALAADQLDHHPEWSNTYNNVEIILTTHDAGEITDLDIKLANKIDTIEKKYK</sequence>
<comment type="similarity">
    <text evidence="2">Belongs to the pterin-4-alpha-carbinolamine dehydratase family.</text>
</comment>
<dbReference type="InterPro" id="IPR001533">
    <property type="entry name" value="Pterin_deHydtase"/>
</dbReference>
<dbReference type="InterPro" id="IPR036428">
    <property type="entry name" value="PCD_sf"/>
</dbReference>
<protein>
    <recommendedName>
        <fullName evidence="3">4a-hydroxytetrahydrobiopterin dehydratase</fullName>
        <ecNumber evidence="3">4.2.1.96</ecNumber>
    </recommendedName>
</protein>
<name>A0A368DSU7_9PROT</name>
<dbReference type="GO" id="GO:0008124">
    <property type="term" value="F:4-alpha-hydroxytetrahydrobiopterin dehydratase activity"/>
    <property type="evidence" value="ECO:0007669"/>
    <property type="project" value="UniProtKB-EC"/>
</dbReference>
<dbReference type="SUPFAM" id="SSF55248">
    <property type="entry name" value="PCD-like"/>
    <property type="match status" value="1"/>
</dbReference>
<dbReference type="GO" id="GO:0006729">
    <property type="term" value="P:tetrahydrobiopterin biosynthetic process"/>
    <property type="evidence" value="ECO:0007669"/>
    <property type="project" value="InterPro"/>
</dbReference>
<accession>A0A368DSU7</accession>
<dbReference type="AlphaFoldDB" id="A0A368DSU7"/>
<evidence type="ECO:0000256" key="3">
    <source>
        <dbReference type="ARBA" id="ARBA00013252"/>
    </source>
</evidence>
<evidence type="ECO:0000256" key="4">
    <source>
        <dbReference type="ARBA" id="ARBA00023239"/>
    </source>
</evidence>
<dbReference type="Proteomes" id="UP000253570">
    <property type="component" value="Unassembled WGS sequence"/>
</dbReference>
<dbReference type="EC" id="4.2.1.96" evidence="3"/>
<evidence type="ECO:0000313" key="6">
    <source>
        <dbReference type="Proteomes" id="UP000253570"/>
    </source>
</evidence>
<gene>
    <name evidence="5" type="ORF">DBW71_00425</name>
</gene>
<reference evidence="5 6" key="1">
    <citation type="journal article" date="2018" name="Microbiome">
        <title>Fine metagenomic profile of the Mediterranean stratified and mixed water columns revealed by assembly and recruitment.</title>
        <authorList>
            <person name="Haro-Moreno J.M."/>
            <person name="Lopez-Perez M."/>
            <person name="De La Torre J.R."/>
            <person name="Picazo A."/>
            <person name="Camacho A."/>
            <person name="Rodriguez-Valera F."/>
        </authorList>
    </citation>
    <scope>NUCLEOTIDE SEQUENCE [LARGE SCALE GENOMIC DNA]</scope>
    <source>
        <strain evidence="5">MED-G57</strain>
    </source>
</reference>